<dbReference type="GO" id="GO:0032259">
    <property type="term" value="P:methylation"/>
    <property type="evidence" value="ECO:0007669"/>
    <property type="project" value="UniProtKB-KW"/>
</dbReference>
<keyword evidence="3 5" id="KW-0808">Transferase</keyword>
<dbReference type="Pfam" id="PF00588">
    <property type="entry name" value="SpoU_methylase"/>
    <property type="match status" value="1"/>
</dbReference>
<dbReference type="InterPro" id="IPR051259">
    <property type="entry name" value="rRNA_Methyltransferase"/>
</dbReference>
<dbReference type="InParanoid" id="Q01VH2"/>
<dbReference type="SUPFAM" id="SSF55315">
    <property type="entry name" value="L30e-like"/>
    <property type="match status" value="1"/>
</dbReference>
<feature type="domain" description="RNA 2-O ribose methyltransferase substrate binding" evidence="4">
    <location>
        <begin position="47"/>
        <end position="118"/>
    </location>
</feature>
<dbReference type="KEGG" id="sus:Acid_5394"/>
<proteinExistence type="inferred from homology"/>
<dbReference type="Gene3D" id="3.30.1330.30">
    <property type="match status" value="1"/>
</dbReference>
<keyword evidence="2 5" id="KW-0489">Methyltransferase</keyword>
<name>Q01VH2_SOLUE</name>
<gene>
    <name evidence="5" type="ordered locus">Acid_5394</name>
</gene>
<dbReference type="GO" id="GO:0006396">
    <property type="term" value="P:RNA processing"/>
    <property type="evidence" value="ECO:0007669"/>
    <property type="project" value="InterPro"/>
</dbReference>
<sequence length="276" mass="28805">MCVILIVQNHCKQMAKPETITSAANPLLKDVRRAISHGALTEQGWCVAETPHLLEEALHSQCEVKTVLASESALDGASAHLRSLPLKLVSLPDALFAGIAGTETTQGVIALVQPPAWKLEQLFQRPALVVVLDGLQDPGNAGTIVRAAEAFGATGVVFLKGAVSPYNPKTLRASAGSLFRVPFLHGVDAAVACTALAQHQVELFAGVPAGASSRTLAAVDLARPCGLVIGNEAHGVSRGLRAAAHDVSIPTVGVESLNAAMAASILLYEARRQRML</sequence>
<dbReference type="InterPro" id="IPR029026">
    <property type="entry name" value="tRNA_m1G_MTases_N"/>
</dbReference>
<dbReference type="CDD" id="cd18095">
    <property type="entry name" value="SpoU-like_rRNA-MTase"/>
    <property type="match status" value="1"/>
</dbReference>
<evidence type="ECO:0000256" key="1">
    <source>
        <dbReference type="ARBA" id="ARBA00007228"/>
    </source>
</evidence>
<dbReference type="PANTHER" id="PTHR43191">
    <property type="entry name" value="RRNA METHYLTRANSFERASE 3"/>
    <property type="match status" value="1"/>
</dbReference>
<organism evidence="5">
    <name type="scientific">Solibacter usitatus (strain Ellin6076)</name>
    <dbReference type="NCBI Taxonomy" id="234267"/>
    <lineage>
        <taxon>Bacteria</taxon>
        <taxon>Pseudomonadati</taxon>
        <taxon>Acidobacteriota</taxon>
        <taxon>Terriglobia</taxon>
        <taxon>Bryobacterales</taxon>
        <taxon>Solibacteraceae</taxon>
        <taxon>Candidatus Solibacter</taxon>
    </lineage>
</organism>
<dbReference type="InterPro" id="IPR013123">
    <property type="entry name" value="SpoU_subst-bd"/>
</dbReference>
<dbReference type="PANTHER" id="PTHR43191:SF2">
    <property type="entry name" value="RRNA METHYLTRANSFERASE 3, MITOCHONDRIAL"/>
    <property type="match status" value="1"/>
</dbReference>
<reference evidence="5" key="1">
    <citation type="submission" date="2006-10" db="EMBL/GenBank/DDBJ databases">
        <title>Complete sequence of Solibacter usitatus Ellin6076.</title>
        <authorList>
            <consortium name="US DOE Joint Genome Institute"/>
            <person name="Copeland A."/>
            <person name="Lucas S."/>
            <person name="Lapidus A."/>
            <person name="Barry K."/>
            <person name="Detter J.C."/>
            <person name="Glavina del Rio T."/>
            <person name="Hammon N."/>
            <person name="Israni S."/>
            <person name="Dalin E."/>
            <person name="Tice H."/>
            <person name="Pitluck S."/>
            <person name="Thompson L.S."/>
            <person name="Brettin T."/>
            <person name="Bruce D."/>
            <person name="Han C."/>
            <person name="Tapia R."/>
            <person name="Gilna P."/>
            <person name="Schmutz J."/>
            <person name="Larimer F."/>
            <person name="Land M."/>
            <person name="Hauser L."/>
            <person name="Kyrpides N."/>
            <person name="Mikhailova N."/>
            <person name="Janssen P.H."/>
            <person name="Kuske C.R."/>
            <person name="Richardson P."/>
        </authorList>
    </citation>
    <scope>NUCLEOTIDE SEQUENCE</scope>
    <source>
        <strain evidence="5">Ellin6076</strain>
    </source>
</reference>
<dbReference type="InterPro" id="IPR001537">
    <property type="entry name" value="SpoU_MeTrfase"/>
</dbReference>
<accession>Q01VH2</accession>
<evidence type="ECO:0000256" key="3">
    <source>
        <dbReference type="ARBA" id="ARBA00022679"/>
    </source>
</evidence>
<dbReference type="GO" id="GO:0003723">
    <property type="term" value="F:RNA binding"/>
    <property type="evidence" value="ECO:0007669"/>
    <property type="project" value="InterPro"/>
</dbReference>
<dbReference type="STRING" id="234267.Acid_5394"/>
<dbReference type="EMBL" id="CP000473">
    <property type="protein sequence ID" value="ABJ86343.1"/>
    <property type="molecule type" value="Genomic_DNA"/>
</dbReference>
<dbReference type="AlphaFoldDB" id="Q01VH2"/>
<evidence type="ECO:0000313" key="5">
    <source>
        <dbReference type="EMBL" id="ABJ86343.1"/>
    </source>
</evidence>
<dbReference type="Pfam" id="PF22435">
    <property type="entry name" value="MRM3-like_sub_bind"/>
    <property type="match status" value="1"/>
</dbReference>
<evidence type="ECO:0000259" key="4">
    <source>
        <dbReference type="SMART" id="SM00967"/>
    </source>
</evidence>
<comment type="similarity">
    <text evidence="1">Belongs to the class IV-like SAM-binding methyltransferase superfamily. RNA methyltransferase TrmH family.</text>
</comment>
<dbReference type="SUPFAM" id="SSF75217">
    <property type="entry name" value="alpha/beta knot"/>
    <property type="match status" value="1"/>
</dbReference>
<dbReference type="InterPro" id="IPR029064">
    <property type="entry name" value="Ribosomal_eL30-like_sf"/>
</dbReference>
<dbReference type="eggNOG" id="COG0566">
    <property type="taxonomic scope" value="Bacteria"/>
</dbReference>
<dbReference type="SMART" id="SM00967">
    <property type="entry name" value="SpoU_sub_bind"/>
    <property type="match status" value="1"/>
</dbReference>
<dbReference type="GO" id="GO:0005737">
    <property type="term" value="C:cytoplasm"/>
    <property type="evidence" value="ECO:0007669"/>
    <property type="project" value="UniProtKB-ARBA"/>
</dbReference>
<dbReference type="GO" id="GO:0008173">
    <property type="term" value="F:RNA methyltransferase activity"/>
    <property type="evidence" value="ECO:0007669"/>
    <property type="project" value="InterPro"/>
</dbReference>
<dbReference type="Gene3D" id="3.40.1280.10">
    <property type="match status" value="1"/>
</dbReference>
<dbReference type="InterPro" id="IPR053888">
    <property type="entry name" value="MRM3-like_sub_bind"/>
</dbReference>
<protein>
    <submittedName>
        <fullName evidence="5">tRNA/rRNA methyltransferase (SpoU)</fullName>
    </submittedName>
</protein>
<evidence type="ECO:0000256" key="2">
    <source>
        <dbReference type="ARBA" id="ARBA00022603"/>
    </source>
</evidence>
<dbReference type="InterPro" id="IPR029028">
    <property type="entry name" value="Alpha/beta_knot_MTases"/>
</dbReference>
<dbReference type="HOGENOM" id="CLU_021322_3_2_0"/>